<sequence>MTGQVNAMDIVGYNYTDDVVEAFSVNGYPGPNIYPHGGGGGFVCCISVPQEWKPGMTVTVKWTDDRNADPIPWKTRVVEVPRYTHEDMGVFAVHFFPGDEVKVLVTDKLAGHADYPYPVPQVGRRRP</sequence>
<protein>
    <recommendedName>
        <fullName evidence="3">DUF3304 domain-containing protein</fullName>
    </recommendedName>
</protein>
<accession>A0ABM9JUJ2</accession>
<organism evidence="1 2">
    <name type="scientific">Ralstonia psammae</name>
    <dbReference type="NCBI Taxonomy" id="3058598"/>
    <lineage>
        <taxon>Bacteria</taxon>
        <taxon>Pseudomonadati</taxon>
        <taxon>Pseudomonadota</taxon>
        <taxon>Betaproteobacteria</taxon>
        <taxon>Burkholderiales</taxon>
        <taxon>Burkholderiaceae</taxon>
        <taxon>Ralstonia</taxon>
    </lineage>
</organism>
<dbReference type="Pfam" id="PF11745">
    <property type="entry name" value="DUF3304"/>
    <property type="match status" value="1"/>
</dbReference>
<keyword evidence="2" id="KW-1185">Reference proteome</keyword>
<evidence type="ECO:0008006" key="3">
    <source>
        <dbReference type="Google" id="ProtNLM"/>
    </source>
</evidence>
<gene>
    <name evidence="1" type="ORF">LMG19083_03918</name>
</gene>
<dbReference type="InterPro" id="IPR021733">
    <property type="entry name" value="DUF3304"/>
</dbReference>
<evidence type="ECO:0000313" key="2">
    <source>
        <dbReference type="Proteomes" id="UP001189813"/>
    </source>
</evidence>
<dbReference type="Proteomes" id="UP001189813">
    <property type="component" value="Unassembled WGS sequence"/>
</dbReference>
<comment type="caution">
    <text evidence="1">The sequence shown here is derived from an EMBL/GenBank/DDBJ whole genome shotgun (WGS) entry which is preliminary data.</text>
</comment>
<reference evidence="1 2" key="1">
    <citation type="submission" date="2023-07" db="EMBL/GenBank/DDBJ databases">
        <authorList>
            <person name="Peeters C."/>
        </authorList>
    </citation>
    <scope>NUCLEOTIDE SEQUENCE [LARGE SCALE GENOMIC DNA]</scope>
    <source>
        <strain evidence="1 2">LMG 19083</strain>
    </source>
</reference>
<proteinExistence type="predicted"/>
<dbReference type="EMBL" id="CATZBU010000012">
    <property type="protein sequence ID" value="CAJ0803629.1"/>
    <property type="molecule type" value="Genomic_DNA"/>
</dbReference>
<name>A0ABM9JUJ2_9RALS</name>
<evidence type="ECO:0000313" key="1">
    <source>
        <dbReference type="EMBL" id="CAJ0803629.1"/>
    </source>
</evidence>